<keyword evidence="2" id="KW-1185">Reference proteome</keyword>
<gene>
    <name evidence="1" type="ORF">A3K86_14530</name>
</gene>
<dbReference type="RefSeq" id="WP_068332417.1">
    <property type="nucleotide sequence ID" value="NZ_LVHF01000028.1"/>
</dbReference>
<dbReference type="OrthoDB" id="5820188at2"/>
<proteinExistence type="predicted"/>
<dbReference type="Proteomes" id="UP000078503">
    <property type="component" value="Unassembled WGS sequence"/>
</dbReference>
<evidence type="ECO:0000313" key="1">
    <source>
        <dbReference type="EMBL" id="OAN13774.1"/>
    </source>
</evidence>
<dbReference type="AlphaFoldDB" id="A0A178KAN4"/>
<evidence type="ECO:0000313" key="2">
    <source>
        <dbReference type="Proteomes" id="UP000078503"/>
    </source>
</evidence>
<organism evidence="1 2">
    <name type="scientific">Photobacterium jeanii</name>
    <dbReference type="NCBI Taxonomy" id="858640"/>
    <lineage>
        <taxon>Bacteria</taxon>
        <taxon>Pseudomonadati</taxon>
        <taxon>Pseudomonadota</taxon>
        <taxon>Gammaproteobacteria</taxon>
        <taxon>Vibrionales</taxon>
        <taxon>Vibrionaceae</taxon>
        <taxon>Photobacterium</taxon>
    </lineage>
</organism>
<dbReference type="STRING" id="858640.A3K86_14530"/>
<sequence length="120" mass="14005">MGLIRVTDLHELTEESKAFLLYYVSQDLTNIAENLSFKPCDTPFGKYIIKYETTFINDLEGLVEYWIVFNNSKALGIAQRISYDANFESSFLHFKLNREDEAQILSRIPLLPQVYINEEE</sequence>
<name>A0A178KAN4_9GAMM</name>
<protein>
    <submittedName>
        <fullName evidence="1">Uncharacterized protein</fullName>
    </submittedName>
</protein>
<accession>A0A178KAN4</accession>
<reference evidence="1 2" key="1">
    <citation type="submission" date="2016-03" db="EMBL/GenBank/DDBJ databases">
        <title>Photobacterium proteolyticum sp. nov. a protease producing bacterium isolated from ocean sediments of Laizhou Bay.</title>
        <authorList>
            <person name="Li Y."/>
        </authorList>
    </citation>
    <scope>NUCLEOTIDE SEQUENCE [LARGE SCALE GENOMIC DNA]</scope>
    <source>
        <strain evidence="1 2">R-40508</strain>
    </source>
</reference>
<comment type="caution">
    <text evidence="1">The sequence shown here is derived from an EMBL/GenBank/DDBJ whole genome shotgun (WGS) entry which is preliminary data.</text>
</comment>
<dbReference type="EMBL" id="LVHF01000028">
    <property type="protein sequence ID" value="OAN13774.1"/>
    <property type="molecule type" value="Genomic_DNA"/>
</dbReference>